<proteinExistence type="inferred from homology"/>
<evidence type="ECO:0000256" key="16">
    <source>
        <dbReference type="SAM" id="Phobius"/>
    </source>
</evidence>
<dbReference type="EC" id="2.7.8.5" evidence="4"/>
<keyword evidence="7 15" id="KW-0808">Transferase</keyword>
<keyword evidence="9 16" id="KW-1133">Transmembrane helix</keyword>
<feature type="transmembrane region" description="Helical" evidence="16">
    <location>
        <begin position="92"/>
        <end position="115"/>
    </location>
</feature>
<feature type="transmembrane region" description="Helical" evidence="16">
    <location>
        <begin position="152"/>
        <end position="173"/>
    </location>
</feature>
<dbReference type="PROSITE" id="PS00379">
    <property type="entry name" value="CDP_ALCOHOL_P_TRANSF"/>
    <property type="match status" value="1"/>
</dbReference>
<gene>
    <name evidence="17" type="ORF">GEMMAAP_13390</name>
</gene>
<dbReference type="InterPro" id="IPR000462">
    <property type="entry name" value="CDP-OH_P_trans"/>
</dbReference>
<evidence type="ECO:0000256" key="3">
    <source>
        <dbReference type="ARBA" id="ARBA00010441"/>
    </source>
</evidence>
<keyword evidence="18" id="KW-1185">Reference proteome</keyword>
<evidence type="ECO:0000256" key="7">
    <source>
        <dbReference type="ARBA" id="ARBA00022679"/>
    </source>
</evidence>
<dbReference type="AlphaFoldDB" id="A0A143BLY7"/>
<dbReference type="PANTHER" id="PTHR14269:SF11">
    <property type="entry name" value="CDP-DIACYLGLYCEROL--GLYCEROL-3-PHOSPHATE 3-PHOSPHATIDYLTRANSFERASE"/>
    <property type="match status" value="1"/>
</dbReference>
<protein>
    <recommendedName>
        <fullName evidence="5">CDP-diacylglycerol--glycerol-3-phosphate 3-phosphatidyltransferase</fullName>
        <ecNumber evidence="4">2.7.8.5</ecNumber>
    </recommendedName>
</protein>
<evidence type="ECO:0000256" key="4">
    <source>
        <dbReference type="ARBA" id="ARBA00013170"/>
    </source>
</evidence>
<dbReference type="OrthoDB" id="9796672at2"/>
<keyword evidence="10" id="KW-0443">Lipid metabolism</keyword>
<dbReference type="GO" id="GO:0008444">
    <property type="term" value="F:CDP-diacylglycerol-glycerol-3-phosphate 3-phosphatidyltransferase activity"/>
    <property type="evidence" value="ECO:0007669"/>
    <property type="project" value="UniProtKB-EC"/>
</dbReference>
<evidence type="ECO:0000313" key="18">
    <source>
        <dbReference type="Proteomes" id="UP000076404"/>
    </source>
</evidence>
<dbReference type="InterPro" id="IPR050324">
    <property type="entry name" value="CDP-alcohol_PTase-I"/>
</dbReference>
<dbReference type="InterPro" id="IPR048254">
    <property type="entry name" value="CDP_ALCOHOL_P_TRANSF_CS"/>
</dbReference>
<dbReference type="KEGG" id="gph:GEMMAAP_13390"/>
<evidence type="ECO:0000256" key="12">
    <source>
        <dbReference type="ARBA" id="ARBA00023209"/>
    </source>
</evidence>
<comment type="pathway">
    <text evidence="2">Phospholipid metabolism; phosphatidylglycerol biosynthesis; phosphatidylglycerol from CDP-diacylglycerol: step 1/2.</text>
</comment>
<evidence type="ECO:0000256" key="2">
    <source>
        <dbReference type="ARBA" id="ARBA00005042"/>
    </source>
</evidence>
<dbReference type="GO" id="GO:0046474">
    <property type="term" value="P:glycerophospholipid biosynthetic process"/>
    <property type="evidence" value="ECO:0007669"/>
    <property type="project" value="TreeGrafter"/>
</dbReference>
<reference evidence="17 18" key="1">
    <citation type="journal article" date="2014" name="Proc. Natl. Acad. Sci. U.S.A.">
        <title>Functional type 2 photosynthetic reaction centers found in the rare bacterial phylum Gemmatimonadetes.</title>
        <authorList>
            <person name="Zeng Y."/>
            <person name="Feng F."/>
            <person name="Medova H."/>
            <person name="Dean J."/>
            <person name="Koblizek M."/>
        </authorList>
    </citation>
    <scope>NUCLEOTIDE SEQUENCE [LARGE SCALE GENOMIC DNA]</scope>
    <source>
        <strain evidence="17 18">AP64</strain>
    </source>
</reference>
<dbReference type="GO" id="GO:0016020">
    <property type="term" value="C:membrane"/>
    <property type="evidence" value="ECO:0007669"/>
    <property type="project" value="UniProtKB-SubCell"/>
</dbReference>
<evidence type="ECO:0000256" key="10">
    <source>
        <dbReference type="ARBA" id="ARBA00023098"/>
    </source>
</evidence>
<sequence length="179" mass="19674">MPRATDATRIVTVPNLVSTSRVALGFGFLVLDAVPMRLALIAVASLTDFLDGWIARRTHAQSRIGALVDPVADRFFALCVVVGYVAGGQLGVWQAIALMFRDVMSIIGWFVARNVSWLRPITFKARLLGKAVTVLQLITFLVVLLAPSATDALVWFVFLVGVAATVDYTLMLWRERVRN</sequence>
<evidence type="ECO:0000256" key="11">
    <source>
        <dbReference type="ARBA" id="ARBA00023136"/>
    </source>
</evidence>
<dbReference type="PANTHER" id="PTHR14269">
    <property type="entry name" value="CDP-DIACYLGLYCEROL--GLYCEROL-3-PHOSPHATE 3-PHOSPHATIDYLTRANSFERASE-RELATED"/>
    <property type="match status" value="1"/>
</dbReference>
<feature type="transmembrane region" description="Helical" evidence="16">
    <location>
        <begin position="127"/>
        <end position="146"/>
    </location>
</feature>
<reference evidence="17 18" key="2">
    <citation type="journal article" date="2016" name="Environ. Microbiol. Rep.">
        <title>Metagenomic evidence for the presence of phototrophic Gemmatimonadetes bacteria in diverse environments.</title>
        <authorList>
            <person name="Zeng Y."/>
            <person name="Baumbach J."/>
            <person name="Barbosa E.G."/>
            <person name="Azevedo V."/>
            <person name="Zhang C."/>
            <person name="Koblizek M."/>
        </authorList>
    </citation>
    <scope>NUCLEOTIDE SEQUENCE [LARGE SCALE GENOMIC DNA]</scope>
    <source>
        <strain evidence="17 18">AP64</strain>
    </source>
</reference>
<evidence type="ECO:0000256" key="5">
    <source>
        <dbReference type="ARBA" id="ARBA00014944"/>
    </source>
</evidence>
<dbReference type="InterPro" id="IPR043130">
    <property type="entry name" value="CDP-OH_PTrfase_TM_dom"/>
</dbReference>
<organism evidence="17 18">
    <name type="scientific">Gemmatimonas phototrophica</name>
    <dbReference type="NCBI Taxonomy" id="1379270"/>
    <lineage>
        <taxon>Bacteria</taxon>
        <taxon>Pseudomonadati</taxon>
        <taxon>Gemmatimonadota</taxon>
        <taxon>Gemmatimonadia</taxon>
        <taxon>Gemmatimonadales</taxon>
        <taxon>Gemmatimonadaceae</taxon>
        <taxon>Gemmatimonas</taxon>
    </lineage>
</organism>
<evidence type="ECO:0000313" key="17">
    <source>
        <dbReference type="EMBL" id="AMW05532.1"/>
    </source>
</evidence>
<evidence type="ECO:0000256" key="8">
    <source>
        <dbReference type="ARBA" id="ARBA00022692"/>
    </source>
</evidence>
<keyword evidence="12" id="KW-0594">Phospholipid biosynthesis</keyword>
<evidence type="ECO:0000256" key="15">
    <source>
        <dbReference type="RuleBase" id="RU003750"/>
    </source>
</evidence>
<keyword evidence="13" id="KW-1208">Phospholipid metabolism</keyword>
<evidence type="ECO:0000256" key="1">
    <source>
        <dbReference type="ARBA" id="ARBA00004141"/>
    </source>
</evidence>
<evidence type="ECO:0000256" key="6">
    <source>
        <dbReference type="ARBA" id="ARBA00022516"/>
    </source>
</evidence>
<evidence type="ECO:0000256" key="13">
    <source>
        <dbReference type="ARBA" id="ARBA00023264"/>
    </source>
</evidence>
<comment type="subcellular location">
    <subcellularLocation>
        <location evidence="1">Membrane</location>
        <topology evidence="1">Multi-pass membrane protein</topology>
    </subcellularLocation>
</comment>
<evidence type="ECO:0000256" key="9">
    <source>
        <dbReference type="ARBA" id="ARBA00022989"/>
    </source>
</evidence>
<dbReference type="Gene3D" id="1.20.120.1760">
    <property type="match status" value="1"/>
</dbReference>
<dbReference type="Pfam" id="PF01066">
    <property type="entry name" value="CDP-OH_P_transf"/>
    <property type="match status" value="1"/>
</dbReference>
<feature type="transmembrane region" description="Helical" evidence="16">
    <location>
        <begin position="22"/>
        <end position="46"/>
    </location>
</feature>
<dbReference type="STRING" id="1379270.GEMMAAP_13390"/>
<comment type="catalytic activity">
    <reaction evidence="14">
        <text>a CDP-1,2-diacyl-sn-glycerol + sn-glycerol 3-phosphate = a 1,2-diacyl-sn-glycero-3-phospho-(1'-sn-glycero-3'-phosphate) + CMP + H(+)</text>
        <dbReference type="Rhea" id="RHEA:12593"/>
        <dbReference type="ChEBI" id="CHEBI:15378"/>
        <dbReference type="ChEBI" id="CHEBI:57597"/>
        <dbReference type="ChEBI" id="CHEBI:58332"/>
        <dbReference type="ChEBI" id="CHEBI:60110"/>
        <dbReference type="ChEBI" id="CHEBI:60377"/>
        <dbReference type="EC" id="2.7.8.5"/>
    </reaction>
</comment>
<keyword evidence="11 16" id="KW-0472">Membrane</keyword>
<comment type="similarity">
    <text evidence="3 15">Belongs to the CDP-alcohol phosphatidyltransferase class-I family.</text>
</comment>
<dbReference type="PIRSF" id="PIRSF000847">
    <property type="entry name" value="Phos_ph_gly_syn"/>
    <property type="match status" value="1"/>
</dbReference>
<dbReference type="InterPro" id="IPR004570">
    <property type="entry name" value="Phosphatidylglycerol_P_synth"/>
</dbReference>
<name>A0A143BLY7_9BACT</name>
<evidence type="ECO:0000256" key="14">
    <source>
        <dbReference type="ARBA" id="ARBA00048586"/>
    </source>
</evidence>
<keyword evidence="8 16" id="KW-0812">Transmembrane</keyword>
<dbReference type="EMBL" id="CP011454">
    <property type="protein sequence ID" value="AMW05532.1"/>
    <property type="molecule type" value="Genomic_DNA"/>
</dbReference>
<dbReference type="RefSeq" id="WP_053333758.1">
    <property type="nucleotide sequence ID" value="NZ_CP011454.1"/>
</dbReference>
<dbReference type="eggNOG" id="COG0558">
    <property type="taxonomic scope" value="Bacteria"/>
</dbReference>
<keyword evidence="6" id="KW-0444">Lipid biosynthesis</keyword>
<accession>A0A143BLY7</accession>
<dbReference type="Proteomes" id="UP000076404">
    <property type="component" value="Chromosome"/>
</dbReference>